<dbReference type="InterPro" id="IPR011115">
    <property type="entry name" value="SecA_DEAD"/>
</dbReference>
<evidence type="ECO:0000256" key="13">
    <source>
        <dbReference type="ARBA" id="ARBA00023010"/>
    </source>
</evidence>
<dbReference type="Pfam" id="PF07517">
    <property type="entry name" value="SecA_DEAD"/>
    <property type="match status" value="1"/>
</dbReference>
<keyword evidence="9" id="KW-0862">Zinc</keyword>
<evidence type="ECO:0000313" key="22">
    <source>
        <dbReference type="Proteomes" id="UP000698963"/>
    </source>
</evidence>
<dbReference type="SMART" id="SM00958">
    <property type="entry name" value="SecA_PP_bind"/>
    <property type="match status" value="1"/>
</dbReference>
<evidence type="ECO:0000256" key="11">
    <source>
        <dbReference type="ARBA" id="ARBA00022927"/>
    </source>
</evidence>
<dbReference type="InterPro" id="IPR014018">
    <property type="entry name" value="SecA_motor_DEAD"/>
</dbReference>
<evidence type="ECO:0000256" key="8">
    <source>
        <dbReference type="ARBA" id="ARBA00022741"/>
    </source>
</evidence>
<dbReference type="InterPro" id="IPR000185">
    <property type="entry name" value="SecA"/>
</dbReference>
<dbReference type="Pfam" id="PF02810">
    <property type="entry name" value="SEC-C"/>
    <property type="match status" value="1"/>
</dbReference>
<evidence type="ECO:0000256" key="16">
    <source>
        <dbReference type="RuleBase" id="RU003874"/>
    </source>
</evidence>
<dbReference type="FunFam" id="3.40.50.300:FF:000334">
    <property type="entry name" value="Protein translocase subunit SecA"/>
    <property type="match status" value="1"/>
</dbReference>
<dbReference type="InterPro" id="IPR020937">
    <property type="entry name" value="SecA_CS"/>
</dbReference>
<keyword evidence="6 15" id="KW-0963">Cytoplasm</keyword>
<comment type="catalytic activity">
    <reaction evidence="15">
        <text>ATP + H2O + cellular proteinSide 1 = ADP + phosphate + cellular proteinSide 2.</text>
        <dbReference type="EC" id="7.4.2.8"/>
    </reaction>
</comment>
<evidence type="ECO:0000256" key="17">
    <source>
        <dbReference type="SAM" id="MobiDB-lite"/>
    </source>
</evidence>
<dbReference type="FunFam" id="3.40.50.300:FF:000694">
    <property type="entry name" value="Preprotein translocase subunit SecA"/>
    <property type="match status" value="1"/>
</dbReference>
<dbReference type="InterPro" id="IPR004027">
    <property type="entry name" value="SEC_C_motif"/>
</dbReference>
<evidence type="ECO:0000259" key="19">
    <source>
        <dbReference type="PROSITE" id="PS51194"/>
    </source>
</evidence>
<dbReference type="NCBIfam" id="NF006630">
    <property type="entry name" value="PRK09200.1"/>
    <property type="match status" value="1"/>
</dbReference>
<dbReference type="GO" id="GO:0008564">
    <property type="term" value="F:protein-exporting ATPase activity"/>
    <property type="evidence" value="ECO:0007669"/>
    <property type="project" value="UniProtKB-EC"/>
</dbReference>
<dbReference type="FunFam" id="3.90.1440.10:FF:000001">
    <property type="entry name" value="Preprotein translocase subunit SecA"/>
    <property type="match status" value="1"/>
</dbReference>
<keyword evidence="5 15" id="KW-1003">Cell membrane</keyword>
<dbReference type="InterPro" id="IPR001650">
    <property type="entry name" value="Helicase_C-like"/>
</dbReference>
<dbReference type="PROSITE" id="PS51196">
    <property type="entry name" value="SECA_MOTOR_DEAD"/>
    <property type="match status" value="1"/>
</dbReference>
<comment type="function">
    <text evidence="15">Part of the Sec protein translocase complex. Interacts with the SecYEG preprotein conducting channel. Has a central role in coupling the hydrolysis of ATP to the transfer of proteins into and across the cell membrane, serving as an ATP-driven molecular motor driving the stepwise translocation of polypeptide chains across the membrane.</text>
</comment>
<feature type="domain" description="Helicase ATP-binding" evidence="18">
    <location>
        <begin position="90"/>
        <end position="249"/>
    </location>
</feature>
<evidence type="ECO:0000256" key="10">
    <source>
        <dbReference type="ARBA" id="ARBA00022840"/>
    </source>
</evidence>
<dbReference type="InterPro" id="IPR011116">
    <property type="entry name" value="SecA_Wing/Scaffold"/>
</dbReference>
<dbReference type="Pfam" id="PF07516">
    <property type="entry name" value="SecA_SW"/>
    <property type="match status" value="1"/>
</dbReference>
<dbReference type="InterPro" id="IPR036670">
    <property type="entry name" value="SecA_X-link_sf"/>
</dbReference>
<evidence type="ECO:0000256" key="4">
    <source>
        <dbReference type="ARBA" id="ARBA00022448"/>
    </source>
</evidence>
<dbReference type="AlphaFoldDB" id="A0A921DSM5"/>
<dbReference type="PRINTS" id="PR00906">
    <property type="entry name" value="SECA"/>
</dbReference>
<evidence type="ECO:0000256" key="12">
    <source>
        <dbReference type="ARBA" id="ARBA00022967"/>
    </source>
</evidence>
<dbReference type="PROSITE" id="PS51194">
    <property type="entry name" value="HELICASE_CTER"/>
    <property type="match status" value="1"/>
</dbReference>
<dbReference type="InterPro" id="IPR011130">
    <property type="entry name" value="SecA_preprotein_X-link_dom"/>
</dbReference>
<evidence type="ECO:0000256" key="15">
    <source>
        <dbReference type="HAMAP-Rule" id="MF_01382"/>
    </source>
</evidence>
<evidence type="ECO:0000259" key="18">
    <source>
        <dbReference type="PROSITE" id="PS51192"/>
    </source>
</evidence>
<dbReference type="HAMAP" id="MF_01382">
    <property type="entry name" value="SecA"/>
    <property type="match status" value="1"/>
</dbReference>
<dbReference type="GO" id="GO:0005829">
    <property type="term" value="C:cytosol"/>
    <property type="evidence" value="ECO:0007669"/>
    <property type="project" value="TreeGrafter"/>
</dbReference>
<dbReference type="InterPro" id="IPR036266">
    <property type="entry name" value="SecA_Wing/Scaffold_sf"/>
</dbReference>
<evidence type="ECO:0000256" key="1">
    <source>
        <dbReference type="ARBA" id="ARBA00001947"/>
    </source>
</evidence>
<dbReference type="NCBIfam" id="TIGR00963">
    <property type="entry name" value="secA"/>
    <property type="match status" value="1"/>
</dbReference>
<dbReference type="SUPFAM" id="SSF81767">
    <property type="entry name" value="Pre-protein crosslinking domain of SecA"/>
    <property type="match status" value="1"/>
</dbReference>
<organism evidence="21 22">
    <name type="scientific">Mailhella massiliensis</name>
    <dbReference type="NCBI Taxonomy" id="1903261"/>
    <lineage>
        <taxon>Bacteria</taxon>
        <taxon>Pseudomonadati</taxon>
        <taxon>Thermodesulfobacteriota</taxon>
        <taxon>Desulfovibrionia</taxon>
        <taxon>Desulfovibrionales</taxon>
        <taxon>Desulfovibrionaceae</taxon>
        <taxon>Mailhella</taxon>
    </lineage>
</organism>
<dbReference type="GO" id="GO:0006605">
    <property type="term" value="P:protein targeting"/>
    <property type="evidence" value="ECO:0007669"/>
    <property type="project" value="UniProtKB-UniRule"/>
</dbReference>
<dbReference type="GO" id="GO:0005886">
    <property type="term" value="C:plasma membrane"/>
    <property type="evidence" value="ECO:0007669"/>
    <property type="project" value="UniProtKB-SubCell"/>
</dbReference>
<feature type="binding site" evidence="15">
    <location>
        <position position="88"/>
    </location>
    <ligand>
        <name>ATP</name>
        <dbReference type="ChEBI" id="CHEBI:30616"/>
    </ligand>
</feature>
<feature type="compositionally biased region" description="Basic residues" evidence="17">
    <location>
        <begin position="891"/>
        <end position="901"/>
    </location>
</feature>
<keyword evidence="13 15" id="KW-0811">Translocation</keyword>
<name>A0A921DSM5_9BACT</name>
<keyword evidence="4 15" id="KW-0813">Transport</keyword>
<keyword evidence="12 15" id="KW-1278">Translocase</keyword>
<dbReference type="GO" id="GO:0065002">
    <property type="term" value="P:intracellular protein transmembrane transport"/>
    <property type="evidence" value="ECO:0007669"/>
    <property type="project" value="UniProtKB-UniRule"/>
</dbReference>
<protein>
    <recommendedName>
        <fullName evidence="15 16">Protein translocase subunit SecA</fullName>
        <ecNumber evidence="15">7.4.2.8</ecNumber>
    </recommendedName>
</protein>
<dbReference type="SMART" id="SM00957">
    <property type="entry name" value="SecA_DEAD"/>
    <property type="match status" value="1"/>
</dbReference>
<dbReference type="CDD" id="cd17928">
    <property type="entry name" value="DEXDc_SecA"/>
    <property type="match status" value="1"/>
</dbReference>
<dbReference type="EC" id="7.4.2.8" evidence="15"/>
<feature type="binding site" evidence="15">
    <location>
        <begin position="106"/>
        <end position="110"/>
    </location>
    <ligand>
        <name>ATP</name>
        <dbReference type="ChEBI" id="CHEBI:30616"/>
    </ligand>
</feature>
<dbReference type="GO" id="GO:0043952">
    <property type="term" value="P:protein transport by the Sec complex"/>
    <property type="evidence" value="ECO:0007669"/>
    <property type="project" value="TreeGrafter"/>
</dbReference>
<keyword evidence="11 15" id="KW-0653">Protein transport</keyword>
<dbReference type="InterPro" id="IPR027417">
    <property type="entry name" value="P-loop_NTPase"/>
</dbReference>
<comment type="similarity">
    <text evidence="3 15 16">Belongs to the SecA family.</text>
</comment>
<comment type="subcellular location">
    <subcellularLocation>
        <location evidence="15">Cell membrane</location>
        <topology evidence="15">Peripheral membrane protein</topology>
        <orientation evidence="15">Cytoplasmic side</orientation>
    </subcellularLocation>
    <subcellularLocation>
        <location evidence="2 15">Cytoplasm</location>
    </subcellularLocation>
    <text evidence="15">Distribution is 50-50.</text>
</comment>
<dbReference type="Gene3D" id="3.90.1440.10">
    <property type="entry name" value="SecA, preprotein cross-linking domain"/>
    <property type="match status" value="1"/>
</dbReference>
<dbReference type="PANTHER" id="PTHR30612">
    <property type="entry name" value="SECA INNER MEMBRANE COMPONENT OF SEC PROTEIN SECRETION SYSTEM"/>
    <property type="match status" value="1"/>
</dbReference>
<evidence type="ECO:0000256" key="9">
    <source>
        <dbReference type="ARBA" id="ARBA00022833"/>
    </source>
</evidence>
<comment type="subunit">
    <text evidence="15">Monomer and homodimer. Part of the essential Sec protein translocation apparatus which comprises SecA, SecYEG and auxiliary proteins SecDF. Other proteins may also be involved.</text>
</comment>
<comment type="caution">
    <text evidence="21">The sequence shown here is derived from an EMBL/GenBank/DDBJ whole genome shotgun (WGS) entry which is preliminary data.</text>
</comment>
<dbReference type="PANTHER" id="PTHR30612:SF0">
    <property type="entry name" value="CHLOROPLAST PROTEIN-TRANSPORTING ATPASE"/>
    <property type="match status" value="1"/>
</dbReference>
<dbReference type="EMBL" id="DYZA01000106">
    <property type="protein sequence ID" value="HJD97097.1"/>
    <property type="molecule type" value="Genomic_DNA"/>
</dbReference>
<dbReference type="GO" id="GO:0031522">
    <property type="term" value="C:cell envelope Sec protein transport complex"/>
    <property type="evidence" value="ECO:0007669"/>
    <property type="project" value="TreeGrafter"/>
</dbReference>
<evidence type="ECO:0000256" key="3">
    <source>
        <dbReference type="ARBA" id="ARBA00007650"/>
    </source>
</evidence>
<keyword evidence="14 15" id="KW-0472">Membrane</keyword>
<feature type="compositionally biased region" description="Basic and acidic residues" evidence="17">
    <location>
        <begin position="826"/>
        <end position="845"/>
    </location>
</feature>
<reference evidence="21" key="2">
    <citation type="submission" date="2021-09" db="EMBL/GenBank/DDBJ databases">
        <authorList>
            <person name="Gilroy R."/>
        </authorList>
    </citation>
    <scope>NUCLEOTIDE SEQUENCE</scope>
    <source>
        <strain evidence="21">ChiGjej2B2-19336</strain>
    </source>
</reference>
<feature type="binding site" evidence="15">
    <location>
        <position position="496"/>
    </location>
    <ligand>
        <name>ATP</name>
        <dbReference type="ChEBI" id="CHEBI:30616"/>
    </ligand>
</feature>
<evidence type="ECO:0000313" key="21">
    <source>
        <dbReference type="EMBL" id="HJD97097.1"/>
    </source>
</evidence>
<dbReference type="PROSITE" id="PS51192">
    <property type="entry name" value="HELICASE_ATP_BIND_1"/>
    <property type="match status" value="1"/>
</dbReference>
<feature type="domain" description="SecA family profile" evidence="20">
    <location>
        <begin position="3"/>
        <end position="574"/>
    </location>
</feature>
<sequence length="901" mass="100716">MIKFLIGKIFGTRNERYLRSLRPKVRKCNALEPQMQALNDEDFPVKLAEYRDAVQSGARTLDDVLPEVFALVREASCRVMGMRHYDVQLVGGMVLHAGKIAEMKTGEGKTLVATLPVVLNALSGKGVHVVTVNDYLARRDAEWMGRLYKFLGLSVGVIVQGLSDEERKAAYACDITYGTNNEFGFDYLRDNMKFYAEQLVQRGHNYAIVDEVDSILIDEARTPLIISGASDESTELYQAMDAVVRHLVAQEDYTVDEKAKTAMLTDAGVAKCEKMLGIENLFDPASISYQHHILQSLKAHHCFKRDVDYIVSDEGKVVIVDEFTGRLMAGRRFSDGLHQALEAKEHVKVEAENQTLASITFQNYFRMYDKLAGMTGTAQTEAVEFDQIYHLETITIPTNKPMIREDRPDLIFRTQREKYQAIIEAIKELYKTGQPVLVGTISIETSELLSSMLKKEGVPHSVLNAKHHAEEAAIVAQAGQKGHVTIATNMAGRGTDIVLGEGVKELGGLHILGTERHESRRIDNQLRGRSGRQGDPGSSRFYLSLEDNLMRIFGSERISGLMEKLGMKEGEPIENRMVSKAIENAQKRVEGHNFEIRKTLLDYDNVMNQQREVIYSLRRDLMQLPDVEGVLFEFVDELLDTIYQPVEAIKEAPDAEMCAEVNGRLLEVFNIARAMPEMTMSAIPGKDHAREAVVRIFHELREEAGPVYGDILRYFLLEALDRCWKDHLRAMDYLREGIGLRGYAQRDPKREYQSEGLAMFKEMLFRIHEGALTSLTHVRMRRVEPGEMEGAEGAEGGESPEGTEQSAGTAAEEASPADNAPEAAQEEVKEEAAPEAPAKEPEAKAEPALNLRHKTDPAAMGGPAPAKEEDRRTYNGVKVGRNDPCPCGSGKKFKKCCGRNL</sequence>
<dbReference type="GO" id="GO:0017038">
    <property type="term" value="P:protein import"/>
    <property type="evidence" value="ECO:0007669"/>
    <property type="project" value="InterPro"/>
</dbReference>
<evidence type="ECO:0000256" key="7">
    <source>
        <dbReference type="ARBA" id="ARBA00022723"/>
    </source>
</evidence>
<evidence type="ECO:0000256" key="2">
    <source>
        <dbReference type="ARBA" id="ARBA00004496"/>
    </source>
</evidence>
<dbReference type="SUPFAM" id="SSF81886">
    <property type="entry name" value="Helical scaffold and wing domains of SecA"/>
    <property type="match status" value="1"/>
</dbReference>
<dbReference type="Gene3D" id="3.10.450.50">
    <property type="match status" value="1"/>
</dbReference>
<keyword evidence="8 15" id="KW-0547">Nucleotide-binding</keyword>
<dbReference type="GO" id="GO:0046872">
    <property type="term" value="F:metal ion binding"/>
    <property type="evidence" value="ECO:0007669"/>
    <property type="project" value="UniProtKB-KW"/>
</dbReference>
<dbReference type="GO" id="GO:0005524">
    <property type="term" value="F:ATP binding"/>
    <property type="evidence" value="ECO:0007669"/>
    <property type="project" value="UniProtKB-UniRule"/>
</dbReference>
<dbReference type="NCBIfam" id="NF009538">
    <property type="entry name" value="PRK12904.1"/>
    <property type="match status" value="1"/>
</dbReference>
<gene>
    <name evidence="15 21" type="primary">secA</name>
    <name evidence="21" type="ORF">K8W16_05580</name>
</gene>
<evidence type="ECO:0000256" key="5">
    <source>
        <dbReference type="ARBA" id="ARBA00022475"/>
    </source>
</evidence>
<dbReference type="InterPro" id="IPR014001">
    <property type="entry name" value="Helicase_ATP-bd"/>
</dbReference>
<dbReference type="SUPFAM" id="SSF52540">
    <property type="entry name" value="P-loop containing nucleoside triphosphate hydrolases"/>
    <property type="match status" value="2"/>
</dbReference>
<dbReference type="CDD" id="cd18803">
    <property type="entry name" value="SF2_C_secA"/>
    <property type="match status" value="1"/>
</dbReference>
<proteinExistence type="inferred from homology"/>
<dbReference type="Pfam" id="PF01043">
    <property type="entry name" value="SecA_PP_bind"/>
    <property type="match status" value="1"/>
</dbReference>
<dbReference type="Gene3D" id="3.40.50.300">
    <property type="entry name" value="P-loop containing nucleotide triphosphate hydrolases"/>
    <property type="match status" value="3"/>
</dbReference>
<dbReference type="Pfam" id="PF21090">
    <property type="entry name" value="P-loop_SecA"/>
    <property type="match status" value="1"/>
</dbReference>
<dbReference type="PROSITE" id="PS01312">
    <property type="entry name" value="SECA"/>
    <property type="match status" value="1"/>
</dbReference>
<reference evidence="21" key="1">
    <citation type="journal article" date="2021" name="PeerJ">
        <title>Extensive microbial diversity within the chicken gut microbiome revealed by metagenomics and culture.</title>
        <authorList>
            <person name="Gilroy R."/>
            <person name="Ravi A."/>
            <person name="Getino M."/>
            <person name="Pursley I."/>
            <person name="Horton D.L."/>
            <person name="Alikhan N.F."/>
            <person name="Baker D."/>
            <person name="Gharbi K."/>
            <person name="Hall N."/>
            <person name="Watson M."/>
            <person name="Adriaenssens E.M."/>
            <person name="Foster-Nyarko E."/>
            <person name="Jarju S."/>
            <person name="Secka A."/>
            <person name="Antonio M."/>
            <person name="Oren A."/>
            <person name="Chaudhuri R.R."/>
            <person name="La Ragione R."/>
            <person name="Hildebrand F."/>
            <person name="Pallen M.J."/>
        </authorList>
    </citation>
    <scope>NUCLEOTIDE SEQUENCE</scope>
    <source>
        <strain evidence="21">ChiGjej2B2-19336</strain>
    </source>
</reference>
<evidence type="ECO:0000256" key="14">
    <source>
        <dbReference type="ARBA" id="ARBA00023136"/>
    </source>
</evidence>
<keyword evidence="7" id="KW-0479">Metal-binding</keyword>
<dbReference type="Gene3D" id="1.10.3060.10">
    <property type="entry name" value="Helical scaffold and wing domains of SecA"/>
    <property type="match status" value="1"/>
</dbReference>
<feature type="domain" description="Helicase C-terminal" evidence="19">
    <location>
        <begin position="421"/>
        <end position="581"/>
    </location>
</feature>
<evidence type="ECO:0000259" key="20">
    <source>
        <dbReference type="PROSITE" id="PS51196"/>
    </source>
</evidence>
<evidence type="ECO:0000256" key="6">
    <source>
        <dbReference type="ARBA" id="ARBA00022490"/>
    </source>
</evidence>
<comment type="cofactor">
    <cofactor evidence="1">
        <name>Zn(2+)</name>
        <dbReference type="ChEBI" id="CHEBI:29105"/>
    </cofactor>
</comment>
<keyword evidence="10 15" id="KW-0067">ATP-binding</keyword>
<accession>A0A921DSM5</accession>
<dbReference type="Proteomes" id="UP000698963">
    <property type="component" value="Unassembled WGS sequence"/>
</dbReference>
<dbReference type="InterPro" id="IPR044722">
    <property type="entry name" value="SecA_SF2_C"/>
</dbReference>
<feature type="region of interest" description="Disordered" evidence="17">
    <location>
        <begin position="787"/>
        <end position="901"/>
    </location>
</feature>